<protein>
    <submittedName>
        <fullName evidence="1">Uncharacterized protein</fullName>
    </submittedName>
</protein>
<dbReference type="EMBL" id="SJPL01000001">
    <property type="protein sequence ID" value="TWT68433.1"/>
    <property type="molecule type" value="Genomic_DNA"/>
</dbReference>
<keyword evidence="2" id="KW-1185">Reference proteome</keyword>
<proteinExistence type="predicted"/>
<accession>A0A5C5Y1A8</accession>
<comment type="caution">
    <text evidence="1">The sequence shown here is derived from an EMBL/GenBank/DDBJ whole genome shotgun (WGS) entry which is preliminary data.</text>
</comment>
<evidence type="ECO:0000313" key="2">
    <source>
        <dbReference type="Proteomes" id="UP000317238"/>
    </source>
</evidence>
<sequence>MSSSQRRIVPADAIIEKGHGHASPILLPAKPESRKDFVTEFNETYAALGWRIEWNEDGTIRWPGKKR</sequence>
<evidence type="ECO:0000313" key="1">
    <source>
        <dbReference type="EMBL" id="TWT68433.1"/>
    </source>
</evidence>
<dbReference type="RefSeq" id="WP_145296382.1">
    <property type="nucleotide sequence ID" value="NZ_CP036319.1"/>
</dbReference>
<dbReference type="OrthoDB" id="286810at2"/>
<reference evidence="1 2" key="1">
    <citation type="submission" date="2019-02" db="EMBL/GenBank/DDBJ databases">
        <title>Deep-cultivation of Planctomycetes and their phenomic and genomic characterization uncovers novel biology.</title>
        <authorList>
            <person name="Wiegand S."/>
            <person name="Jogler M."/>
            <person name="Boedeker C."/>
            <person name="Pinto D."/>
            <person name="Vollmers J."/>
            <person name="Rivas-Marin E."/>
            <person name="Kohn T."/>
            <person name="Peeters S.H."/>
            <person name="Heuer A."/>
            <person name="Rast P."/>
            <person name="Oberbeckmann S."/>
            <person name="Bunk B."/>
            <person name="Jeske O."/>
            <person name="Meyerdierks A."/>
            <person name="Storesund J.E."/>
            <person name="Kallscheuer N."/>
            <person name="Luecker S."/>
            <person name="Lage O.M."/>
            <person name="Pohl T."/>
            <person name="Merkel B.J."/>
            <person name="Hornburger P."/>
            <person name="Mueller R.-W."/>
            <person name="Bruemmer F."/>
            <person name="Labrenz M."/>
            <person name="Spormann A.M."/>
            <person name="Op Den Camp H."/>
            <person name="Overmann J."/>
            <person name="Amann R."/>
            <person name="Jetten M.S.M."/>
            <person name="Mascher T."/>
            <person name="Medema M.H."/>
            <person name="Devos D.P."/>
            <person name="Kaster A.-K."/>
            <person name="Ovreas L."/>
            <person name="Rohde M."/>
            <person name="Galperin M.Y."/>
            <person name="Jogler C."/>
        </authorList>
    </citation>
    <scope>NUCLEOTIDE SEQUENCE [LARGE SCALE GENOMIC DNA]</scope>
    <source>
        <strain evidence="1 2">Pan14r</strain>
    </source>
</reference>
<organism evidence="1 2">
    <name type="scientific">Crateriforma conspicua</name>
    <dbReference type="NCBI Taxonomy" id="2527996"/>
    <lineage>
        <taxon>Bacteria</taxon>
        <taxon>Pseudomonadati</taxon>
        <taxon>Planctomycetota</taxon>
        <taxon>Planctomycetia</taxon>
        <taxon>Planctomycetales</taxon>
        <taxon>Planctomycetaceae</taxon>
        <taxon>Crateriforma</taxon>
    </lineage>
</organism>
<dbReference type="AlphaFoldDB" id="A0A5C5Y1A8"/>
<gene>
    <name evidence="1" type="ORF">Pan14r_06780</name>
</gene>
<dbReference type="Proteomes" id="UP000317238">
    <property type="component" value="Unassembled WGS sequence"/>
</dbReference>
<name>A0A5C5Y1A8_9PLAN</name>